<evidence type="ECO:0000256" key="3">
    <source>
        <dbReference type="SAM" id="MobiDB-lite"/>
    </source>
</evidence>
<comment type="caution">
    <text evidence="6">The sequence shown here is derived from an EMBL/GenBank/DDBJ whole genome shotgun (WGS) entry which is preliminary data.</text>
</comment>
<dbReference type="OrthoDB" id="6716593at2759"/>
<evidence type="ECO:0000313" key="6">
    <source>
        <dbReference type="EMBL" id="GBP20366.1"/>
    </source>
</evidence>
<dbReference type="PRINTS" id="PR00299">
    <property type="entry name" value="ACRYSTALLIN"/>
</dbReference>
<evidence type="ECO:0000313" key="7">
    <source>
        <dbReference type="Proteomes" id="UP000299102"/>
    </source>
</evidence>
<dbReference type="PANTHER" id="PTHR45640:SF26">
    <property type="entry name" value="RE23625P"/>
    <property type="match status" value="1"/>
</dbReference>
<dbReference type="GO" id="GO:0042026">
    <property type="term" value="P:protein refolding"/>
    <property type="evidence" value="ECO:0007669"/>
    <property type="project" value="TreeGrafter"/>
</dbReference>
<feature type="signal peptide" evidence="4">
    <location>
        <begin position="1"/>
        <end position="22"/>
    </location>
</feature>
<keyword evidence="4" id="KW-0732">Signal</keyword>
<accession>A0A4C1U3G1</accession>
<dbReference type="EMBL" id="BGZK01000117">
    <property type="protein sequence ID" value="GBP20366.1"/>
    <property type="molecule type" value="Genomic_DNA"/>
</dbReference>
<feature type="chain" id="PRO_5020039896" evidence="4">
    <location>
        <begin position="23"/>
        <end position="215"/>
    </location>
</feature>
<dbReference type="GO" id="GO:0051082">
    <property type="term" value="F:unfolded protein binding"/>
    <property type="evidence" value="ECO:0007669"/>
    <property type="project" value="TreeGrafter"/>
</dbReference>
<dbReference type="GO" id="GO:0009408">
    <property type="term" value="P:response to heat"/>
    <property type="evidence" value="ECO:0007669"/>
    <property type="project" value="TreeGrafter"/>
</dbReference>
<dbReference type="Pfam" id="PF00011">
    <property type="entry name" value="HSP20"/>
    <property type="match status" value="1"/>
</dbReference>
<feature type="compositionally biased region" description="Basic and acidic residues" evidence="3">
    <location>
        <begin position="193"/>
        <end position="215"/>
    </location>
</feature>
<dbReference type="Gene3D" id="2.60.40.790">
    <property type="match status" value="1"/>
</dbReference>
<reference evidence="6 7" key="1">
    <citation type="journal article" date="2019" name="Commun. Biol.">
        <title>The bagworm genome reveals a unique fibroin gene that provides high tensile strength.</title>
        <authorList>
            <person name="Kono N."/>
            <person name="Nakamura H."/>
            <person name="Ohtoshi R."/>
            <person name="Tomita M."/>
            <person name="Numata K."/>
            <person name="Arakawa K."/>
        </authorList>
    </citation>
    <scope>NUCLEOTIDE SEQUENCE [LARGE SCALE GENOMIC DNA]</scope>
</reference>
<evidence type="ECO:0000256" key="1">
    <source>
        <dbReference type="PROSITE-ProRule" id="PRU00285"/>
    </source>
</evidence>
<organism evidence="6 7">
    <name type="scientific">Eumeta variegata</name>
    <name type="common">Bagworm moth</name>
    <name type="synonym">Eumeta japonica</name>
    <dbReference type="NCBI Taxonomy" id="151549"/>
    <lineage>
        <taxon>Eukaryota</taxon>
        <taxon>Metazoa</taxon>
        <taxon>Ecdysozoa</taxon>
        <taxon>Arthropoda</taxon>
        <taxon>Hexapoda</taxon>
        <taxon>Insecta</taxon>
        <taxon>Pterygota</taxon>
        <taxon>Neoptera</taxon>
        <taxon>Endopterygota</taxon>
        <taxon>Lepidoptera</taxon>
        <taxon>Glossata</taxon>
        <taxon>Ditrysia</taxon>
        <taxon>Tineoidea</taxon>
        <taxon>Psychidae</taxon>
        <taxon>Oiketicinae</taxon>
        <taxon>Eumeta</taxon>
    </lineage>
</organism>
<dbReference type="PROSITE" id="PS01031">
    <property type="entry name" value="SHSP"/>
    <property type="match status" value="1"/>
</dbReference>
<evidence type="ECO:0000259" key="5">
    <source>
        <dbReference type="PROSITE" id="PS01031"/>
    </source>
</evidence>
<feature type="domain" description="SHSP" evidence="5">
    <location>
        <begin position="63"/>
        <end position="174"/>
    </location>
</feature>
<comment type="similarity">
    <text evidence="1 2">Belongs to the small heat shock protein (HSP20) family.</text>
</comment>
<gene>
    <name evidence="6" type="primary">l(2)efl</name>
    <name evidence="6" type="ORF">EVAR_10631_1</name>
</gene>
<dbReference type="GO" id="GO:0005634">
    <property type="term" value="C:nucleus"/>
    <property type="evidence" value="ECO:0007669"/>
    <property type="project" value="TreeGrafter"/>
</dbReference>
<evidence type="ECO:0000256" key="4">
    <source>
        <dbReference type="SAM" id="SignalP"/>
    </source>
</evidence>
<dbReference type="SUPFAM" id="SSF49764">
    <property type="entry name" value="HSP20-like chaperones"/>
    <property type="match status" value="1"/>
</dbReference>
<dbReference type="CDD" id="cd06526">
    <property type="entry name" value="metazoan_ACD"/>
    <property type="match status" value="1"/>
</dbReference>
<feature type="region of interest" description="Disordered" evidence="3">
    <location>
        <begin position="175"/>
        <end position="215"/>
    </location>
</feature>
<dbReference type="InterPro" id="IPR008978">
    <property type="entry name" value="HSP20-like_chaperone"/>
</dbReference>
<dbReference type="InterPro" id="IPR002068">
    <property type="entry name" value="A-crystallin/Hsp20_dom"/>
</dbReference>
<dbReference type="STRING" id="151549.A0A4C1U3G1"/>
<evidence type="ECO:0000256" key="2">
    <source>
        <dbReference type="RuleBase" id="RU003616"/>
    </source>
</evidence>
<name>A0A4C1U3G1_EUMVA</name>
<dbReference type="InterPro" id="IPR001436">
    <property type="entry name" value="Alpha-crystallin/sHSP_animal"/>
</dbReference>
<dbReference type="AlphaFoldDB" id="A0A4C1U3G1"/>
<proteinExistence type="inferred from homology"/>
<dbReference type="GO" id="GO:0005737">
    <property type="term" value="C:cytoplasm"/>
    <property type="evidence" value="ECO:0007669"/>
    <property type="project" value="TreeGrafter"/>
</dbReference>
<dbReference type="Proteomes" id="UP000299102">
    <property type="component" value="Unassembled WGS sequence"/>
</dbReference>
<sequence>MKATRVVLLLAAVLALSGAAPADDIAGDGKKSAPRPIVGITDDDGDSSWFNWPGFSQLFGPLWQLFPNFEDIGPKITGDDEKFQVVIRVKDFNKDDLKIKVNNGFLIVQGSHESSGQSFDILANQFVHTYLLSQNSSAADVTADLYSNGYLVVTAPLKGPADRANEKERVVPINVIDKPYSTTSEAPAVAESNEDRREQTTPPADDKENKIEHGP</sequence>
<protein>
    <submittedName>
        <fullName evidence="6">Protein lethal(2)essential for life</fullName>
    </submittedName>
</protein>
<keyword evidence="7" id="KW-1185">Reference proteome</keyword>
<dbReference type="PANTHER" id="PTHR45640">
    <property type="entry name" value="HEAT SHOCK PROTEIN HSP-12.2-RELATED"/>
    <property type="match status" value="1"/>
</dbReference>